<gene>
    <name evidence="1" type="ORF">QJ522_20350</name>
</gene>
<dbReference type="AlphaFoldDB" id="A0AAW6U0K9"/>
<organism evidence="1 2">
    <name type="scientific">Anaerobaca lacustris</name>
    <dbReference type="NCBI Taxonomy" id="3044600"/>
    <lineage>
        <taxon>Bacteria</taxon>
        <taxon>Pseudomonadati</taxon>
        <taxon>Planctomycetota</taxon>
        <taxon>Phycisphaerae</taxon>
        <taxon>Sedimentisphaerales</taxon>
        <taxon>Anaerobacaceae</taxon>
        <taxon>Anaerobaca</taxon>
    </lineage>
</organism>
<sequence>MWTKRPAVLYRAHARERKPGRPRRSARLKARNNPKVEVRNILAYSPLLRKVPWQDYYVKDGSKGPMVWQAKRLMVYLADEEGLPT</sequence>
<comment type="caution">
    <text evidence="1">The sequence shown here is derived from an EMBL/GenBank/DDBJ whole genome shotgun (WGS) entry which is preliminary data.</text>
</comment>
<proteinExistence type="predicted"/>
<accession>A0AAW6U0K9</accession>
<protein>
    <submittedName>
        <fullName evidence="1">Uncharacterized protein</fullName>
    </submittedName>
</protein>
<name>A0AAW6U0K9_9BACT</name>
<evidence type="ECO:0000313" key="2">
    <source>
        <dbReference type="Proteomes" id="UP001431776"/>
    </source>
</evidence>
<evidence type="ECO:0000313" key="1">
    <source>
        <dbReference type="EMBL" id="MDI6451425.1"/>
    </source>
</evidence>
<keyword evidence="2" id="KW-1185">Reference proteome</keyword>
<dbReference type="Proteomes" id="UP001431776">
    <property type="component" value="Unassembled WGS sequence"/>
</dbReference>
<dbReference type="RefSeq" id="WP_349246831.1">
    <property type="nucleotide sequence ID" value="NZ_JASCXX010000035.1"/>
</dbReference>
<reference evidence="1" key="1">
    <citation type="submission" date="2023-05" db="EMBL/GenBank/DDBJ databases">
        <title>Anaerotaeda fermentans gen. nov., sp. nov., a novel anaerobic planctomycete of the new family within the order Sedimentisphaerales isolated from Taman Peninsula, Russia.</title>
        <authorList>
            <person name="Khomyakova M.A."/>
            <person name="Merkel A.Y."/>
            <person name="Slobodkin A.I."/>
        </authorList>
    </citation>
    <scope>NUCLEOTIDE SEQUENCE</scope>
    <source>
        <strain evidence="1">M17dextr</strain>
    </source>
</reference>
<dbReference type="EMBL" id="JASCXX010000035">
    <property type="protein sequence ID" value="MDI6451425.1"/>
    <property type="molecule type" value="Genomic_DNA"/>
</dbReference>